<dbReference type="GO" id="GO:0016491">
    <property type="term" value="F:oxidoreductase activity"/>
    <property type="evidence" value="ECO:0007669"/>
    <property type="project" value="UniProtKB-KW"/>
</dbReference>
<evidence type="ECO:0000313" key="3">
    <source>
        <dbReference type="Proteomes" id="UP000184603"/>
    </source>
</evidence>
<keyword evidence="3" id="KW-1185">Reference proteome</keyword>
<sequence length="100" mass="10843">MFKQQHPTKAVSVLLDGRPSSLPGGMSVAAALLATGEIVSRLSPSSGKPCSPHCLMGICYECLMEIDGYQRQACMTEVQEGMVINRNILKNKEDQHEHAA</sequence>
<dbReference type="InterPro" id="IPR036010">
    <property type="entry name" value="2Fe-2S_ferredoxin-like_sf"/>
</dbReference>
<dbReference type="SUPFAM" id="SSF54292">
    <property type="entry name" value="2Fe-2S ferredoxin-like"/>
    <property type="match status" value="1"/>
</dbReference>
<proteinExistence type="predicted"/>
<name>A0A1M7XY90_9BACT</name>
<dbReference type="Pfam" id="PF13510">
    <property type="entry name" value="Fer2_4"/>
    <property type="match status" value="1"/>
</dbReference>
<reference evidence="2 3" key="1">
    <citation type="submission" date="2016-12" db="EMBL/GenBank/DDBJ databases">
        <authorList>
            <person name="Song W.-J."/>
            <person name="Kurnit D.M."/>
        </authorList>
    </citation>
    <scope>NUCLEOTIDE SEQUENCE [LARGE SCALE GENOMIC DNA]</scope>
    <source>
        <strain evidence="2 3">DSM 18488</strain>
    </source>
</reference>
<dbReference type="EMBL" id="FRFE01000002">
    <property type="protein sequence ID" value="SHO43965.1"/>
    <property type="molecule type" value="Genomic_DNA"/>
</dbReference>
<dbReference type="AlphaFoldDB" id="A0A1M7XY90"/>
<accession>A0A1M7XY90</accession>
<organism evidence="2 3">
    <name type="scientific">Desulfopila aestuarii DSM 18488</name>
    <dbReference type="NCBI Taxonomy" id="1121416"/>
    <lineage>
        <taxon>Bacteria</taxon>
        <taxon>Pseudomonadati</taxon>
        <taxon>Thermodesulfobacteriota</taxon>
        <taxon>Desulfobulbia</taxon>
        <taxon>Desulfobulbales</taxon>
        <taxon>Desulfocapsaceae</taxon>
        <taxon>Desulfopila</taxon>
    </lineage>
</organism>
<gene>
    <name evidence="2" type="ORF">SAMN02745220_00587</name>
</gene>
<dbReference type="OrthoDB" id="573392at2"/>
<dbReference type="RefSeq" id="WP_073611955.1">
    <property type="nucleotide sequence ID" value="NZ_FRFE01000002.1"/>
</dbReference>
<protein>
    <submittedName>
        <fullName evidence="2">2Fe-2S iron-sulfur cluster binding domain-containing protein</fullName>
    </submittedName>
</protein>
<keyword evidence="1" id="KW-0560">Oxidoreductase</keyword>
<dbReference type="GO" id="GO:0051536">
    <property type="term" value="F:iron-sulfur cluster binding"/>
    <property type="evidence" value="ECO:0007669"/>
    <property type="project" value="InterPro"/>
</dbReference>
<dbReference type="Gene3D" id="3.10.20.440">
    <property type="entry name" value="2Fe-2S iron-sulphur cluster binding domain, sarcosine oxidase, alpha subunit, N-terminal domain"/>
    <property type="match status" value="1"/>
</dbReference>
<dbReference type="Proteomes" id="UP000184603">
    <property type="component" value="Unassembled WGS sequence"/>
</dbReference>
<dbReference type="InterPro" id="IPR042204">
    <property type="entry name" value="2Fe-2S-bd_N"/>
</dbReference>
<dbReference type="STRING" id="1121416.SAMN02745220_00587"/>
<evidence type="ECO:0000313" key="2">
    <source>
        <dbReference type="EMBL" id="SHO43965.1"/>
    </source>
</evidence>
<evidence type="ECO:0000256" key="1">
    <source>
        <dbReference type="ARBA" id="ARBA00023002"/>
    </source>
</evidence>